<evidence type="ECO:0000256" key="1">
    <source>
        <dbReference type="SAM" id="Phobius"/>
    </source>
</evidence>
<dbReference type="RefSeq" id="WP_261299261.1">
    <property type="nucleotide sequence ID" value="NZ_JAMTCD010000019.1"/>
</dbReference>
<keyword evidence="1" id="KW-0812">Transmembrane</keyword>
<keyword evidence="1" id="KW-0472">Membrane</keyword>
<evidence type="ECO:0000313" key="3">
    <source>
        <dbReference type="Proteomes" id="UP001155546"/>
    </source>
</evidence>
<dbReference type="EMBL" id="JAMTCD010000019">
    <property type="protein sequence ID" value="MCT7942914.1"/>
    <property type="molecule type" value="Genomic_DNA"/>
</dbReference>
<feature type="transmembrane region" description="Helical" evidence="1">
    <location>
        <begin position="46"/>
        <end position="67"/>
    </location>
</feature>
<evidence type="ECO:0000313" key="2">
    <source>
        <dbReference type="EMBL" id="MCT7942914.1"/>
    </source>
</evidence>
<keyword evidence="1" id="KW-1133">Transmembrane helix</keyword>
<accession>A0A9X2WPF0</accession>
<keyword evidence="3" id="KW-1185">Reference proteome</keyword>
<sequence length="105" mass="11545">MALIECPKCQKRISSQAKQCSHCKVSLAGNTETLSKISHIQHSNKLMNHSLFCLTLFIGGAVAWFWGGEQAQGIQAIAAVSCFVIGFVGYLITRVRLVLHKRKSV</sequence>
<organism evidence="2 3">
    <name type="scientific">Shewanella holmiensis</name>
    <dbReference type="NCBI Taxonomy" id="2952222"/>
    <lineage>
        <taxon>Bacteria</taxon>
        <taxon>Pseudomonadati</taxon>
        <taxon>Pseudomonadota</taxon>
        <taxon>Gammaproteobacteria</taxon>
        <taxon>Alteromonadales</taxon>
        <taxon>Shewanellaceae</taxon>
        <taxon>Shewanella</taxon>
    </lineage>
</organism>
<dbReference type="AlphaFoldDB" id="A0A9X2WPF0"/>
<dbReference type="Proteomes" id="UP001155546">
    <property type="component" value="Unassembled WGS sequence"/>
</dbReference>
<protein>
    <submittedName>
        <fullName evidence="2">Zinc ribbon domain-containing protein</fullName>
    </submittedName>
</protein>
<name>A0A9X2WPF0_9GAMM</name>
<reference evidence="2" key="1">
    <citation type="journal article" date="2023" name="Int. J. Syst. Evol. Microbiol.">
        <title>&lt;i&gt;Shewanella septentrionalis&lt;/i&gt; sp. nov. and &lt;i&gt;Shewanella holmiensis&lt;/i&gt; sp. nov., isolated from Baltic Sea water and sediments.</title>
        <authorList>
            <person name="Martin-Rodriguez A.J."/>
            <person name="Thorell K."/>
            <person name="Joffre E."/>
            <person name="Jensie-Markopoulos S."/>
            <person name="Moore E.R.B."/>
            <person name="Sjoling A."/>
        </authorList>
    </citation>
    <scope>NUCLEOTIDE SEQUENCE</scope>
    <source>
        <strain evidence="2">SP1S2-7</strain>
    </source>
</reference>
<gene>
    <name evidence="2" type="ORF">NE535_14080</name>
</gene>
<comment type="caution">
    <text evidence="2">The sequence shown here is derived from an EMBL/GenBank/DDBJ whole genome shotgun (WGS) entry which is preliminary data.</text>
</comment>
<proteinExistence type="predicted"/>
<feature type="transmembrane region" description="Helical" evidence="1">
    <location>
        <begin position="73"/>
        <end position="93"/>
    </location>
</feature>